<keyword evidence="8" id="KW-0472">Membrane</keyword>
<comment type="caution">
    <text evidence="10">The sequence shown here is derived from an EMBL/GenBank/DDBJ whole genome shotgun (WGS) entry which is preliminary data.</text>
</comment>
<keyword evidence="4" id="KW-0812">Transmembrane</keyword>
<accession>A0A8J1XKS7</accession>
<keyword evidence="7 9" id="KW-0496">Mitochondrion</keyword>
<comment type="similarity">
    <text evidence="2 9">Belongs to the mitochondrial pyruvate carrier (MPC) (TC 2.A.105) family.</text>
</comment>
<keyword evidence="5 9" id="KW-0999">Mitochondrion inner membrane</keyword>
<keyword evidence="6" id="KW-1133">Transmembrane helix</keyword>
<gene>
    <name evidence="10" type="ORF">OFUS_LOCUS22317</name>
</gene>
<dbReference type="PANTHER" id="PTHR14154">
    <property type="entry name" value="UPF0041 BRAIN PROTEIN 44-RELATED"/>
    <property type="match status" value="1"/>
</dbReference>
<proteinExistence type="inferred from homology"/>
<evidence type="ECO:0000313" key="10">
    <source>
        <dbReference type="EMBL" id="CAH1798141.1"/>
    </source>
</evidence>
<evidence type="ECO:0000256" key="2">
    <source>
        <dbReference type="ARBA" id="ARBA00006416"/>
    </source>
</evidence>
<comment type="subcellular location">
    <subcellularLocation>
        <location evidence="1 9">Mitochondrion inner membrane</location>
        <topology evidence="1 9">Multi-pass membrane protein</topology>
    </subcellularLocation>
</comment>
<evidence type="ECO:0000256" key="8">
    <source>
        <dbReference type="ARBA" id="ARBA00023136"/>
    </source>
</evidence>
<dbReference type="Proteomes" id="UP000749559">
    <property type="component" value="Unassembled WGS sequence"/>
</dbReference>
<dbReference type="EMBL" id="CAIIXF020000011">
    <property type="protein sequence ID" value="CAH1798141.1"/>
    <property type="molecule type" value="Genomic_DNA"/>
</dbReference>
<reference evidence="10" key="1">
    <citation type="submission" date="2022-03" db="EMBL/GenBank/DDBJ databases">
        <authorList>
            <person name="Martin C."/>
        </authorList>
    </citation>
    <scope>NUCLEOTIDE SEQUENCE</scope>
</reference>
<dbReference type="AlphaFoldDB" id="A0A8J1XKS7"/>
<evidence type="ECO:0000256" key="7">
    <source>
        <dbReference type="ARBA" id="ARBA00023128"/>
    </source>
</evidence>
<dbReference type="OrthoDB" id="1697690at2759"/>
<dbReference type="GO" id="GO:0006850">
    <property type="term" value="P:pyruvate import into mitochondria"/>
    <property type="evidence" value="ECO:0007669"/>
    <property type="project" value="InterPro"/>
</dbReference>
<evidence type="ECO:0000313" key="11">
    <source>
        <dbReference type="Proteomes" id="UP000749559"/>
    </source>
</evidence>
<keyword evidence="11" id="KW-1185">Reference proteome</keyword>
<evidence type="ECO:0000256" key="4">
    <source>
        <dbReference type="ARBA" id="ARBA00022692"/>
    </source>
</evidence>
<evidence type="ECO:0000256" key="1">
    <source>
        <dbReference type="ARBA" id="ARBA00004448"/>
    </source>
</evidence>
<comment type="function">
    <text evidence="9">Mediates the uptake of pyruvate into mitochondria.</text>
</comment>
<name>A0A8J1XKS7_OWEFU</name>
<evidence type="ECO:0000256" key="5">
    <source>
        <dbReference type="ARBA" id="ARBA00022792"/>
    </source>
</evidence>
<organism evidence="10 11">
    <name type="scientific">Owenia fusiformis</name>
    <name type="common">Polychaete worm</name>
    <dbReference type="NCBI Taxonomy" id="6347"/>
    <lineage>
        <taxon>Eukaryota</taxon>
        <taxon>Metazoa</taxon>
        <taxon>Spiralia</taxon>
        <taxon>Lophotrochozoa</taxon>
        <taxon>Annelida</taxon>
        <taxon>Polychaeta</taxon>
        <taxon>Sedentaria</taxon>
        <taxon>Canalipalpata</taxon>
        <taxon>Sabellida</taxon>
        <taxon>Oweniida</taxon>
        <taxon>Oweniidae</taxon>
        <taxon>Owenia</taxon>
    </lineage>
</organism>
<protein>
    <recommendedName>
        <fullName evidence="9">Mitochondrial pyruvate carrier</fullName>
    </recommendedName>
</protein>
<sequence>LVPKMAANSFGKFFKYVGSKEFRQYLCSTHFWGPVANWGLPLAAIADTKRNPEMISGKMTLALSIYSMLFMRFAWKVQPRNLLLFACHFSNECAQLTQGSRFIKYYYLSSEEEQEATRDFFKQKELKEKLEKEAKKQAQKLAAQAQ</sequence>
<dbReference type="Pfam" id="PF03650">
    <property type="entry name" value="MPC"/>
    <property type="match status" value="1"/>
</dbReference>
<evidence type="ECO:0000256" key="6">
    <source>
        <dbReference type="ARBA" id="ARBA00022989"/>
    </source>
</evidence>
<feature type="non-terminal residue" evidence="10">
    <location>
        <position position="146"/>
    </location>
</feature>
<evidence type="ECO:0000256" key="3">
    <source>
        <dbReference type="ARBA" id="ARBA00022448"/>
    </source>
</evidence>
<dbReference type="GO" id="GO:0005743">
    <property type="term" value="C:mitochondrial inner membrane"/>
    <property type="evidence" value="ECO:0007669"/>
    <property type="project" value="UniProtKB-SubCell"/>
</dbReference>
<evidence type="ECO:0000256" key="9">
    <source>
        <dbReference type="RuleBase" id="RU363100"/>
    </source>
</evidence>
<keyword evidence="3 9" id="KW-0813">Transport</keyword>
<dbReference type="InterPro" id="IPR005336">
    <property type="entry name" value="MPC"/>
</dbReference>